<feature type="region of interest" description="Disordered" evidence="7">
    <location>
        <begin position="622"/>
        <end position="663"/>
    </location>
</feature>
<dbReference type="EMBL" id="JAYKXP010000055">
    <property type="protein sequence ID" value="KAK7034755.1"/>
    <property type="molecule type" value="Genomic_DNA"/>
</dbReference>
<gene>
    <name evidence="10" type="ORF">VNI00_012162</name>
</gene>
<dbReference type="PANTHER" id="PTHR23501:SF102">
    <property type="entry name" value="DRUG TRANSPORTER, PUTATIVE (AFU_ORTHOLOGUE AFUA_3G08530)-RELATED"/>
    <property type="match status" value="1"/>
</dbReference>
<feature type="region of interest" description="Disordered" evidence="7">
    <location>
        <begin position="1"/>
        <end position="31"/>
    </location>
</feature>
<dbReference type="PANTHER" id="PTHR23501">
    <property type="entry name" value="MAJOR FACILITATOR SUPERFAMILY"/>
    <property type="match status" value="1"/>
</dbReference>
<evidence type="ECO:0000313" key="11">
    <source>
        <dbReference type="Proteomes" id="UP001383192"/>
    </source>
</evidence>
<feature type="transmembrane region" description="Helical" evidence="8">
    <location>
        <begin position="425"/>
        <end position="446"/>
    </location>
</feature>
<dbReference type="AlphaFoldDB" id="A0AAW0C7I4"/>
<dbReference type="Pfam" id="PF07690">
    <property type="entry name" value="MFS_1"/>
    <property type="match status" value="1"/>
</dbReference>
<sequence>MTDVQETQIKAMDASTPTESEAHAETKAQTHWRDTEVQTLPKNNYVVVFAGQVVATYSYPHLSLRRVLPELISLILSVFLAAMDQTIGSSPKPSLHQFHHRNLDIVSTALPTIIRDLGGGDAYSWAGTAYLLTGACLTPLYGKLSDIVGRKPLLYFVIGVFLVGSALCGASQSFIMFIISRGVQGLGGGGIIQLMMITISDIVTLEDRPKYAGLNGMVWGIASVLGPLIGGALTDHVSWRWAFWINLPTGAVSVGLLYFLNLNPVPRKPLHQIISEFDFLGLFLIMTGVVSLLVGFQFGEQGWGEPKAWALVLVAGLLLVGGCINELYTKRSPIIPPRVFKTRTTTALLGSAGIHMFSYMYVFSLSLDDCFEWLIMFGTLQDGNILWVYLLAFKSGFLTCLRFLAVLPTYFQILGSSAIISGIEMLPYSLVSSIMALTSGIVMSRTGEYRRLIWTGFAIMTLGFGLMIQLDDRSNRAEKELYPFVAALGLGCLFQVPTVAFQASMPLADMAASTTAFILFRTLMGSVGLSVGNVIFANTLKKRLAKDAPDYNAAEKSISQLTNELRDLVFIEPPELRQRVLHAYTKSVSLMWIVCTPIIFAAFIMVLFIRPYSLKRNVVRAGATSSESKDASPATPPSEKEKPEEDTQVPTLPMTDKKEASAV</sequence>
<feature type="compositionally biased region" description="Basic and acidic residues" evidence="7">
    <location>
        <begin position="20"/>
        <end position="31"/>
    </location>
</feature>
<keyword evidence="11" id="KW-1185">Reference proteome</keyword>
<evidence type="ECO:0000313" key="10">
    <source>
        <dbReference type="EMBL" id="KAK7034755.1"/>
    </source>
</evidence>
<keyword evidence="2" id="KW-0813">Transport</keyword>
<evidence type="ECO:0000256" key="4">
    <source>
        <dbReference type="ARBA" id="ARBA00022692"/>
    </source>
</evidence>
<dbReference type="CDD" id="cd17502">
    <property type="entry name" value="MFS_Azr1_MDR_like"/>
    <property type="match status" value="1"/>
</dbReference>
<name>A0AAW0C7I4_9AGAR</name>
<feature type="transmembrane region" description="Helical" evidence="8">
    <location>
        <begin position="587"/>
        <end position="609"/>
    </location>
</feature>
<evidence type="ECO:0000256" key="8">
    <source>
        <dbReference type="SAM" id="Phobius"/>
    </source>
</evidence>
<organism evidence="10 11">
    <name type="scientific">Paramarasmius palmivorus</name>
    <dbReference type="NCBI Taxonomy" id="297713"/>
    <lineage>
        <taxon>Eukaryota</taxon>
        <taxon>Fungi</taxon>
        <taxon>Dikarya</taxon>
        <taxon>Basidiomycota</taxon>
        <taxon>Agaricomycotina</taxon>
        <taxon>Agaricomycetes</taxon>
        <taxon>Agaricomycetidae</taxon>
        <taxon>Agaricales</taxon>
        <taxon>Marasmiineae</taxon>
        <taxon>Marasmiaceae</taxon>
        <taxon>Paramarasmius</taxon>
    </lineage>
</organism>
<feature type="transmembrane region" description="Helical" evidence="8">
    <location>
        <begin position="185"/>
        <end position="204"/>
    </location>
</feature>
<protein>
    <recommendedName>
        <fullName evidence="9">Major facilitator superfamily (MFS) profile domain-containing protein</fullName>
    </recommendedName>
</protein>
<feature type="transmembrane region" description="Helical" evidence="8">
    <location>
        <begin position="482"/>
        <end position="503"/>
    </location>
</feature>
<feature type="transmembrane region" description="Helical" evidence="8">
    <location>
        <begin position="452"/>
        <end position="470"/>
    </location>
</feature>
<comment type="caution">
    <text evidence="10">The sequence shown here is derived from an EMBL/GenBank/DDBJ whole genome shotgun (WGS) entry which is preliminary data.</text>
</comment>
<dbReference type="PROSITE" id="PS50850">
    <property type="entry name" value="MFS"/>
    <property type="match status" value="1"/>
</dbReference>
<feature type="transmembrane region" description="Helical" evidence="8">
    <location>
        <begin position="387"/>
        <end position="413"/>
    </location>
</feature>
<feature type="transmembrane region" description="Helical" evidence="8">
    <location>
        <begin position="308"/>
        <end position="328"/>
    </location>
</feature>
<evidence type="ECO:0000256" key="3">
    <source>
        <dbReference type="ARBA" id="ARBA00022475"/>
    </source>
</evidence>
<dbReference type="Proteomes" id="UP001383192">
    <property type="component" value="Unassembled WGS sequence"/>
</dbReference>
<dbReference type="InterPro" id="IPR011701">
    <property type="entry name" value="MFS"/>
</dbReference>
<evidence type="ECO:0000256" key="6">
    <source>
        <dbReference type="ARBA" id="ARBA00023136"/>
    </source>
</evidence>
<keyword evidence="4 8" id="KW-0812">Transmembrane</keyword>
<dbReference type="InterPro" id="IPR036259">
    <property type="entry name" value="MFS_trans_sf"/>
</dbReference>
<feature type="transmembrane region" description="Helical" evidence="8">
    <location>
        <begin position="153"/>
        <end position="179"/>
    </location>
</feature>
<dbReference type="GO" id="GO:0005886">
    <property type="term" value="C:plasma membrane"/>
    <property type="evidence" value="ECO:0007669"/>
    <property type="project" value="UniProtKB-SubCell"/>
</dbReference>
<keyword evidence="3" id="KW-1003">Cell membrane</keyword>
<feature type="transmembrane region" description="Helical" evidence="8">
    <location>
        <begin position="241"/>
        <end position="261"/>
    </location>
</feature>
<evidence type="ECO:0000256" key="5">
    <source>
        <dbReference type="ARBA" id="ARBA00022989"/>
    </source>
</evidence>
<keyword evidence="6 8" id="KW-0472">Membrane</keyword>
<proteinExistence type="predicted"/>
<dbReference type="GO" id="GO:0022857">
    <property type="term" value="F:transmembrane transporter activity"/>
    <property type="evidence" value="ECO:0007669"/>
    <property type="project" value="InterPro"/>
</dbReference>
<evidence type="ECO:0000256" key="1">
    <source>
        <dbReference type="ARBA" id="ARBA00004651"/>
    </source>
</evidence>
<dbReference type="Gene3D" id="1.20.1720.10">
    <property type="entry name" value="Multidrug resistance protein D"/>
    <property type="match status" value="1"/>
</dbReference>
<evidence type="ECO:0000256" key="7">
    <source>
        <dbReference type="SAM" id="MobiDB-lite"/>
    </source>
</evidence>
<evidence type="ECO:0000256" key="2">
    <source>
        <dbReference type="ARBA" id="ARBA00022448"/>
    </source>
</evidence>
<feature type="transmembrane region" description="Helical" evidence="8">
    <location>
        <begin position="348"/>
        <end position="367"/>
    </location>
</feature>
<dbReference type="FunFam" id="1.20.1720.10:FF:000004">
    <property type="entry name" value="EmrB/QacA family drug resistance transporter"/>
    <property type="match status" value="1"/>
</dbReference>
<feature type="domain" description="Major facilitator superfamily (MFS) profile" evidence="9">
    <location>
        <begin position="70"/>
        <end position="614"/>
    </location>
</feature>
<dbReference type="SUPFAM" id="SSF103473">
    <property type="entry name" value="MFS general substrate transporter"/>
    <property type="match status" value="1"/>
</dbReference>
<dbReference type="InterPro" id="IPR020846">
    <property type="entry name" value="MFS_dom"/>
</dbReference>
<comment type="subcellular location">
    <subcellularLocation>
        <location evidence="1">Cell membrane</location>
        <topology evidence="1">Multi-pass membrane protein</topology>
    </subcellularLocation>
</comment>
<feature type="transmembrane region" description="Helical" evidence="8">
    <location>
        <begin position="273"/>
        <end position="296"/>
    </location>
</feature>
<accession>A0AAW0C7I4</accession>
<dbReference type="Gene3D" id="1.20.1250.20">
    <property type="entry name" value="MFS general substrate transporter like domains"/>
    <property type="match status" value="1"/>
</dbReference>
<feature type="transmembrane region" description="Helical" evidence="8">
    <location>
        <begin position="211"/>
        <end position="229"/>
    </location>
</feature>
<feature type="transmembrane region" description="Helical" evidence="8">
    <location>
        <begin position="515"/>
        <end position="536"/>
    </location>
</feature>
<keyword evidence="5 8" id="KW-1133">Transmembrane helix</keyword>
<reference evidence="10 11" key="1">
    <citation type="submission" date="2024-01" db="EMBL/GenBank/DDBJ databases">
        <title>A draft genome for a cacao thread blight-causing isolate of Paramarasmius palmivorus.</title>
        <authorList>
            <person name="Baruah I.K."/>
            <person name="Bukari Y."/>
            <person name="Amoako-Attah I."/>
            <person name="Meinhardt L.W."/>
            <person name="Bailey B.A."/>
            <person name="Cohen S.P."/>
        </authorList>
    </citation>
    <scope>NUCLEOTIDE SEQUENCE [LARGE SCALE GENOMIC DNA]</scope>
    <source>
        <strain evidence="10 11">GH-12</strain>
    </source>
</reference>
<evidence type="ECO:0000259" key="9">
    <source>
        <dbReference type="PROSITE" id="PS50850"/>
    </source>
</evidence>